<dbReference type="PRINTS" id="PR00759">
    <property type="entry name" value="BASICPTASE"/>
</dbReference>
<keyword evidence="7" id="KW-0732">Signal</keyword>
<dbReference type="Pfam" id="PF00014">
    <property type="entry name" value="Kunitz_BPTI"/>
    <property type="match status" value="1"/>
</dbReference>
<keyword evidence="4" id="KW-0646">Protease inhibitor</keyword>
<evidence type="ECO:0000259" key="8">
    <source>
        <dbReference type="PROSITE" id="PS50279"/>
    </source>
</evidence>
<reference evidence="9 10" key="1">
    <citation type="journal article" date="2024" name="Proc. Natl. Acad. Sci. U.S.A.">
        <title>The genetic regulatory architecture and epigenomic basis for age-related changes in rattlesnake venom.</title>
        <authorList>
            <person name="Hogan M.P."/>
            <person name="Holding M.L."/>
            <person name="Nystrom G.S."/>
            <person name="Colston T.J."/>
            <person name="Bartlett D.A."/>
            <person name="Mason A.J."/>
            <person name="Ellsworth S.A."/>
            <person name="Rautsaw R.M."/>
            <person name="Lawrence K.C."/>
            <person name="Strickland J.L."/>
            <person name="He B."/>
            <person name="Fraser P."/>
            <person name="Margres M.J."/>
            <person name="Gilbert D.M."/>
            <person name="Gibbs H.L."/>
            <person name="Parkinson C.L."/>
            <person name="Rokyta D.R."/>
        </authorList>
    </citation>
    <scope>NUCLEOTIDE SEQUENCE [LARGE SCALE GENOMIC DNA]</scope>
    <source>
        <strain evidence="9">DRR0105</strain>
    </source>
</reference>
<evidence type="ECO:0000256" key="7">
    <source>
        <dbReference type="SAM" id="SignalP"/>
    </source>
</evidence>
<evidence type="ECO:0000256" key="4">
    <source>
        <dbReference type="ARBA" id="ARBA00022690"/>
    </source>
</evidence>
<dbReference type="AlphaFoldDB" id="A0AAW1BST6"/>
<dbReference type="InterPro" id="IPR002223">
    <property type="entry name" value="Kunitz_BPTI"/>
</dbReference>
<dbReference type="CDD" id="cd22608">
    <property type="entry name" value="Kunitz_PPTI-like"/>
    <property type="match status" value="1"/>
</dbReference>
<dbReference type="PROSITE" id="PS50279">
    <property type="entry name" value="BPTI_KUNITZ_2"/>
    <property type="match status" value="1"/>
</dbReference>
<organism evidence="9 10">
    <name type="scientific">Crotalus adamanteus</name>
    <name type="common">Eastern diamondback rattlesnake</name>
    <dbReference type="NCBI Taxonomy" id="8729"/>
    <lineage>
        <taxon>Eukaryota</taxon>
        <taxon>Metazoa</taxon>
        <taxon>Chordata</taxon>
        <taxon>Craniata</taxon>
        <taxon>Vertebrata</taxon>
        <taxon>Euteleostomi</taxon>
        <taxon>Lepidosauria</taxon>
        <taxon>Squamata</taxon>
        <taxon>Bifurcata</taxon>
        <taxon>Unidentata</taxon>
        <taxon>Episquamata</taxon>
        <taxon>Toxicofera</taxon>
        <taxon>Serpentes</taxon>
        <taxon>Colubroidea</taxon>
        <taxon>Viperidae</taxon>
        <taxon>Crotalinae</taxon>
        <taxon>Crotalus</taxon>
    </lineage>
</organism>
<evidence type="ECO:0000256" key="1">
    <source>
        <dbReference type="ARBA" id="ARBA00004613"/>
    </source>
</evidence>
<evidence type="ECO:0000256" key="5">
    <source>
        <dbReference type="ARBA" id="ARBA00023157"/>
    </source>
</evidence>
<proteinExistence type="inferred from homology"/>
<dbReference type="PANTHER" id="PTHR10083">
    <property type="entry name" value="KUNITZ-TYPE PROTEASE INHIBITOR-RELATED"/>
    <property type="match status" value="1"/>
</dbReference>
<feature type="domain" description="BPTI/Kunitz inhibitor" evidence="8">
    <location>
        <begin position="31"/>
        <end position="81"/>
    </location>
</feature>
<feature type="signal peptide" evidence="7">
    <location>
        <begin position="1"/>
        <end position="24"/>
    </location>
</feature>
<evidence type="ECO:0000256" key="6">
    <source>
        <dbReference type="SAM" id="MobiDB-lite"/>
    </source>
</evidence>
<dbReference type="EMBL" id="JAOTOJ010000003">
    <property type="protein sequence ID" value="KAK9405053.1"/>
    <property type="molecule type" value="Genomic_DNA"/>
</dbReference>
<dbReference type="PROSITE" id="PS00280">
    <property type="entry name" value="BPTI_KUNITZ_1"/>
    <property type="match status" value="1"/>
</dbReference>
<name>A0AAW1BST6_CROAD</name>
<feature type="region of interest" description="Disordered" evidence="6">
    <location>
        <begin position="376"/>
        <end position="409"/>
    </location>
</feature>
<dbReference type="GO" id="GO:0044483">
    <property type="term" value="P:venom-mediated perturbation of hemostasis"/>
    <property type="evidence" value="ECO:0007669"/>
    <property type="project" value="UniProtKB-ARBA"/>
</dbReference>
<accession>A0AAW1BST6</accession>
<keyword evidence="10" id="KW-1185">Reference proteome</keyword>
<sequence>MSSGGLLLLLGFLTLWAELTPVSGRYRPRFCYLPAKPGPCEAYMPRFYYNSTSNKCQRFIYGGCGGNANNFETRDQCHYTCVKRAPTPKFSCCWAVVLKNMVLLPAWSGSQKVPGKEDFQEEERLGQNPLSTLVQLILWADQNWSKFSSTQPGQLKGLFISSKWTNTLGKSHSQNVGRPRIRFRLSASLLLERRSAIMDLVLKRSWVGLLFFFSVGMVHSEIEETLVQNFMTDGSMMEEIVEKAMNTWDNTRTINGVGGMEIKEFHLPEICTELIPPNEIQTSIITTLIVAEESFVDEPMEITMESKMNIKIKMSKLLTEYIGTEEIKCEEPSSCEGNLPGRVDGVSWASWCLQSPIELPTEVWLDEKEGSLRGECGSQEIKTTRSNVQPPGADAPRLAPPNFTLHGKR</sequence>
<keyword evidence="5" id="KW-1015">Disulfide bond</keyword>
<comment type="caution">
    <text evidence="9">The sequence shown here is derived from an EMBL/GenBank/DDBJ whole genome shotgun (WGS) entry which is preliminary data.</text>
</comment>
<dbReference type="Proteomes" id="UP001474421">
    <property type="component" value="Unassembled WGS sequence"/>
</dbReference>
<evidence type="ECO:0000256" key="3">
    <source>
        <dbReference type="ARBA" id="ARBA00022525"/>
    </source>
</evidence>
<feature type="compositionally biased region" description="Polar residues" evidence="6">
    <location>
        <begin position="380"/>
        <end position="389"/>
    </location>
</feature>
<comment type="similarity">
    <text evidence="2">Belongs to the venom Kunitz-type family.</text>
</comment>
<dbReference type="SMART" id="SM00131">
    <property type="entry name" value="KU"/>
    <property type="match status" value="1"/>
</dbReference>
<keyword evidence="3" id="KW-0964">Secreted</keyword>
<dbReference type="Gene3D" id="4.10.410.10">
    <property type="entry name" value="Pancreatic trypsin inhibitor Kunitz domain"/>
    <property type="match status" value="1"/>
</dbReference>
<gene>
    <name evidence="9" type="ORF">NXF25_009880</name>
</gene>
<dbReference type="FunFam" id="4.10.410.10:FF:000021">
    <property type="entry name" value="Serine protease inhibitor, putative"/>
    <property type="match status" value="1"/>
</dbReference>
<dbReference type="SUPFAM" id="SSF57362">
    <property type="entry name" value="BPTI-like"/>
    <property type="match status" value="1"/>
</dbReference>
<evidence type="ECO:0000313" key="10">
    <source>
        <dbReference type="Proteomes" id="UP001474421"/>
    </source>
</evidence>
<evidence type="ECO:0000313" key="9">
    <source>
        <dbReference type="EMBL" id="KAK9405053.1"/>
    </source>
</evidence>
<dbReference type="InterPro" id="IPR020901">
    <property type="entry name" value="Prtase_inh_Kunz-CS"/>
</dbReference>
<dbReference type="GO" id="GO:0004867">
    <property type="term" value="F:serine-type endopeptidase inhibitor activity"/>
    <property type="evidence" value="ECO:0007669"/>
    <property type="project" value="InterPro"/>
</dbReference>
<dbReference type="PANTHER" id="PTHR10083:SF374">
    <property type="entry name" value="BPTI_KUNITZ INHIBITOR DOMAIN-CONTAINING PROTEIN"/>
    <property type="match status" value="1"/>
</dbReference>
<feature type="chain" id="PRO_5043968209" description="BPTI/Kunitz inhibitor domain-containing protein" evidence="7">
    <location>
        <begin position="25"/>
        <end position="409"/>
    </location>
</feature>
<dbReference type="InterPro" id="IPR050098">
    <property type="entry name" value="TFPI/VKTCI-like"/>
</dbReference>
<dbReference type="InterPro" id="IPR036880">
    <property type="entry name" value="Kunitz_BPTI_sf"/>
</dbReference>
<comment type="subcellular location">
    <subcellularLocation>
        <location evidence="1">Secreted</location>
    </subcellularLocation>
</comment>
<dbReference type="GO" id="GO:0005615">
    <property type="term" value="C:extracellular space"/>
    <property type="evidence" value="ECO:0007669"/>
    <property type="project" value="TreeGrafter"/>
</dbReference>
<protein>
    <recommendedName>
        <fullName evidence="8">BPTI/Kunitz inhibitor domain-containing protein</fullName>
    </recommendedName>
</protein>
<evidence type="ECO:0000256" key="2">
    <source>
        <dbReference type="ARBA" id="ARBA00008415"/>
    </source>
</evidence>